<comment type="cofactor">
    <cofactor evidence="1">
        <name>Mg(2+)</name>
        <dbReference type="ChEBI" id="CHEBI:18420"/>
    </cofactor>
</comment>
<feature type="domain" description="Thiamine pyrophosphate enzyme central" evidence="7">
    <location>
        <begin position="204"/>
        <end position="330"/>
    </location>
</feature>
<dbReference type="Gene3D" id="3.40.50.970">
    <property type="match status" value="2"/>
</dbReference>
<dbReference type="InterPro" id="IPR012000">
    <property type="entry name" value="Thiamin_PyroP_enz_cen_dom"/>
</dbReference>
<evidence type="ECO:0000256" key="1">
    <source>
        <dbReference type="ARBA" id="ARBA00001946"/>
    </source>
</evidence>
<gene>
    <name evidence="10" type="ORF">DVA86_02190</name>
</gene>
<name>A0A345XJ14_9ACTN</name>
<evidence type="ECO:0000259" key="8">
    <source>
        <dbReference type="Pfam" id="PF02775"/>
    </source>
</evidence>
<sequence>MPDSPDDNSQDLISGGHLVAKALKAEGVDVIYTLCGGHIIDIYDGCADEGIEVVDVRHEQVAAHAADGYARLTGRPGCAVVTAGPGTTDAVTGVANAFRAESPMLLIGGQGAHSQHKMGSLQDLPHVDMMTPITKFAASVPHTARAADMVSMAFRECFHGAPGPSFLEIPRDVLDAKVPRADARLPAPGHYRASTRAAGDPEAVEQLADLLVRAERPAILLGSQTWTCRATDAAAELVRTLNVPAYMNGAGRGTLPPGDPHHFQLSRRYAFNKADLIIIVGTPFDFRMGYGKRLSADATVVQIDLDYRTVGKNRDIDLGIVGSADLVLAAVTQAASGRLNGGSDKRAAWLEELRTAEHAAAEKRLPQLRSDASPIHPYRLVSEINDFLTEDSIYIGDGGDIVTFSGQVVQPRSPGHWMDPGPLGTLGVGVPFVLAAKQARPDKEVVTLFGDGAFSLTGWDFETLVRYDLPFVGIVGNNSSMNQIRYGQKAKYGEERERLGNTLGDVPYDEFARMLGGHGEEVREPGQIRPALERARESGKPSLVNVWIDPDAYAPGTMNQTMYK</sequence>
<dbReference type="InterPro" id="IPR011766">
    <property type="entry name" value="TPP_enzyme_TPP-bd"/>
</dbReference>
<dbReference type="Gene3D" id="3.40.50.1220">
    <property type="entry name" value="TPP-binding domain"/>
    <property type="match status" value="1"/>
</dbReference>
<dbReference type="FunFam" id="3.40.50.970:FF:000007">
    <property type="entry name" value="Acetolactate synthase"/>
    <property type="match status" value="1"/>
</dbReference>
<dbReference type="GO" id="GO:0009097">
    <property type="term" value="P:isoleucine biosynthetic process"/>
    <property type="evidence" value="ECO:0007669"/>
    <property type="project" value="TreeGrafter"/>
</dbReference>
<dbReference type="InterPro" id="IPR000399">
    <property type="entry name" value="TPP-bd_CS"/>
</dbReference>
<dbReference type="InterPro" id="IPR045229">
    <property type="entry name" value="TPP_enz"/>
</dbReference>
<dbReference type="Pfam" id="PF00205">
    <property type="entry name" value="TPP_enzyme_M"/>
    <property type="match status" value="1"/>
</dbReference>
<evidence type="ECO:0000256" key="3">
    <source>
        <dbReference type="ARBA" id="ARBA00007812"/>
    </source>
</evidence>
<dbReference type="InterPro" id="IPR012001">
    <property type="entry name" value="Thiamin_PyroP_enz_TPP-bd_dom"/>
</dbReference>
<feature type="domain" description="Thiamine pyrophosphate enzyme N-terminal TPP-binding" evidence="9">
    <location>
        <begin position="14"/>
        <end position="123"/>
    </location>
</feature>
<dbReference type="CDD" id="cd07035">
    <property type="entry name" value="TPP_PYR_POX_like"/>
    <property type="match status" value="1"/>
</dbReference>
<dbReference type="GO" id="GO:0005948">
    <property type="term" value="C:acetolactate synthase complex"/>
    <property type="evidence" value="ECO:0007669"/>
    <property type="project" value="TreeGrafter"/>
</dbReference>
<reference evidence="10 11" key="1">
    <citation type="submission" date="2018-07" db="EMBL/GenBank/DDBJ databases">
        <title>Draft genome of the type strain Streptomyces armeniacus ATCC 15676.</title>
        <authorList>
            <person name="Labana P."/>
            <person name="Gosse J.T."/>
            <person name="Boddy C.N."/>
        </authorList>
    </citation>
    <scope>NUCLEOTIDE SEQUENCE [LARGE SCALE GENOMIC DNA]</scope>
    <source>
        <strain evidence="10 11">ATCC 15676</strain>
    </source>
</reference>
<keyword evidence="5 6" id="KW-0786">Thiamine pyrophosphate</keyword>
<comment type="similarity">
    <text evidence="3 6">Belongs to the TPP enzyme family.</text>
</comment>
<keyword evidence="4" id="KW-0479">Metal-binding</keyword>
<evidence type="ECO:0000256" key="2">
    <source>
        <dbReference type="ARBA" id="ARBA00001964"/>
    </source>
</evidence>
<dbReference type="KEGG" id="sarm:DVA86_02190"/>
<comment type="cofactor">
    <cofactor evidence="2">
        <name>thiamine diphosphate</name>
        <dbReference type="ChEBI" id="CHEBI:58937"/>
    </cofactor>
</comment>
<evidence type="ECO:0000256" key="5">
    <source>
        <dbReference type="ARBA" id="ARBA00023052"/>
    </source>
</evidence>
<dbReference type="EMBL" id="CP031320">
    <property type="protein sequence ID" value="AXK31630.1"/>
    <property type="molecule type" value="Genomic_DNA"/>
</dbReference>
<evidence type="ECO:0000313" key="10">
    <source>
        <dbReference type="EMBL" id="AXK31630.1"/>
    </source>
</evidence>
<dbReference type="Pfam" id="PF02775">
    <property type="entry name" value="TPP_enzyme_C"/>
    <property type="match status" value="1"/>
</dbReference>
<dbReference type="GO" id="GO:0000287">
    <property type="term" value="F:magnesium ion binding"/>
    <property type="evidence" value="ECO:0007669"/>
    <property type="project" value="InterPro"/>
</dbReference>
<dbReference type="PROSITE" id="PS00187">
    <property type="entry name" value="TPP_ENZYMES"/>
    <property type="match status" value="1"/>
</dbReference>
<protein>
    <submittedName>
        <fullName evidence="10">Acetolactate synthase</fullName>
    </submittedName>
</protein>
<dbReference type="GO" id="GO:0003984">
    <property type="term" value="F:acetolactate synthase activity"/>
    <property type="evidence" value="ECO:0007669"/>
    <property type="project" value="TreeGrafter"/>
</dbReference>
<dbReference type="RefSeq" id="WP_208875281.1">
    <property type="nucleotide sequence ID" value="NZ_CP031320.1"/>
</dbReference>
<proteinExistence type="inferred from homology"/>
<organism evidence="10 11">
    <name type="scientific">Streptomyces armeniacus</name>
    <dbReference type="NCBI Taxonomy" id="83291"/>
    <lineage>
        <taxon>Bacteria</taxon>
        <taxon>Bacillati</taxon>
        <taxon>Actinomycetota</taxon>
        <taxon>Actinomycetes</taxon>
        <taxon>Kitasatosporales</taxon>
        <taxon>Streptomycetaceae</taxon>
        <taxon>Streptomyces</taxon>
    </lineage>
</organism>
<dbReference type="CDD" id="cd02004">
    <property type="entry name" value="TPP_BZL_OCoD_HPCL"/>
    <property type="match status" value="1"/>
</dbReference>
<keyword evidence="11" id="KW-1185">Reference proteome</keyword>
<dbReference type="InterPro" id="IPR029061">
    <property type="entry name" value="THDP-binding"/>
</dbReference>
<dbReference type="PANTHER" id="PTHR18968">
    <property type="entry name" value="THIAMINE PYROPHOSPHATE ENZYMES"/>
    <property type="match status" value="1"/>
</dbReference>
<dbReference type="GO" id="GO:0009099">
    <property type="term" value="P:L-valine biosynthetic process"/>
    <property type="evidence" value="ECO:0007669"/>
    <property type="project" value="TreeGrafter"/>
</dbReference>
<evidence type="ECO:0000256" key="4">
    <source>
        <dbReference type="ARBA" id="ARBA00022723"/>
    </source>
</evidence>
<evidence type="ECO:0000259" key="7">
    <source>
        <dbReference type="Pfam" id="PF00205"/>
    </source>
</evidence>
<dbReference type="SUPFAM" id="SSF52518">
    <property type="entry name" value="Thiamin diphosphate-binding fold (THDP-binding)"/>
    <property type="match status" value="2"/>
</dbReference>
<dbReference type="GO" id="GO:0030976">
    <property type="term" value="F:thiamine pyrophosphate binding"/>
    <property type="evidence" value="ECO:0007669"/>
    <property type="project" value="InterPro"/>
</dbReference>
<evidence type="ECO:0000256" key="6">
    <source>
        <dbReference type="RuleBase" id="RU362132"/>
    </source>
</evidence>
<dbReference type="InterPro" id="IPR029035">
    <property type="entry name" value="DHS-like_NAD/FAD-binding_dom"/>
</dbReference>
<dbReference type="GO" id="GO:0050660">
    <property type="term" value="F:flavin adenine dinucleotide binding"/>
    <property type="evidence" value="ECO:0007669"/>
    <property type="project" value="TreeGrafter"/>
</dbReference>
<feature type="domain" description="Thiamine pyrophosphate enzyme TPP-binding" evidence="8">
    <location>
        <begin position="398"/>
        <end position="546"/>
    </location>
</feature>
<dbReference type="Proteomes" id="UP000254425">
    <property type="component" value="Chromosome"/>
</dbReference>
<evidence type="ECO:0000259" key="9">
    <source>
        <dbReference type="Pfam" id="PF02776"/>
    </source>
</evidence>
<dbReference type="SUPFAM" id="SSF52467">
    <property type="entry name" value="DHS-like NAD/FAD-binding domain"/>
    <property type="match status" value="1"/>
</dbReference>
<evidence type="ECO:0000313" key="11">
    <source>
        <dbReference type="Proteomes" id="UP000254425"/>
    </source>
</evidence>
<dbReference type="PANTHER" id="PTHR18968:SF166">
    <property type="entry name" value="2-HYDROXYACYL-COA LYASE 2"/>
    <property type="match status" value="1"/>
</dbReference>
<dbReference type="Pfam" id="PF02776">
    <property type="entry name" value="TPP_enzyme_N"/>
    <property type="match status" value="1"/>
</dbReference>
<accession>A0A345XJ14</accession>
<dbReference type="AlphaFoldDB" id="A0A345XJ14"/>